<organism evidence="9 10">
    <name type="scientific">Methylobacterium dankookense</name>
    <dbReference type="NCBI Taxonomy" id="560405"/>
    <lineage>
        <taxon>Bacteria</taxon>
        <taxon>Pseudomonadati</taxon>
        <taxon>Pseudomonadota</taxon>
        <taxon>Alphaproteobacteria</taxon>
        <taxon>Hyphomicrobiales</taxon>
        <taxon>Methylobacteriaceae</taxon>
        <taxon>Methylobacterium</taxon>
    </lineage>
</organism>
<dbReference type="SUPFAM" id="SSF56349">
    <property type="entry name" value="DNA breaking-rejoining enzymes"/>
    <property type="match status" value="1"/>
</dbReference>
<sequence>MPITVSDLWSRYRLYHSDKLATNTLHRYEASISRLAAYLPDRDVRHITGDDIYSWAEHRQSSEGIHPRTINRNDLVAASSLFSWATKRQGGQIVDANPVEGVALDLPRHVKTRERTFRDAEVLAILRAAQEVAPWGPHDKANQGKRWCPWLAAYSGARISELTALEATDIRQEQGSHIMHFSRTKTSEPRSVPIHPHLIERGFLDFVAAIGSGPLFFDPARHSKSARTPPHEVRSRKIAEWLRKKVNLDPAVDPNHGWRHTFKTRAVNLMDARVRDEIVGHTPGAVRRKYEAPTIPMMAEAMANFPRYDV</sequence>
<evidence type="ECO:0000313" key="9">
    <source>
        <dbReference type="EMBL" id="VUF14402.1"/>
    </source>
</evidence>
<dbReference type="InterPro" id="IPR004107">
    <property type="entry name" value="Integrase_SAM-like_N"/>
</dbReference>
<dbReference type="AlphaFoldDB" id="A0A564G2R9"/>
<feature type="domain" description="Tyr recombinase" evidence="6">
    <location>
        <begin position="111"/>
        <end position="303"/>
    </location>
</feature>
<feature type="domain" description="Core-binding (CB)" evidence="7">
    <location>
        <begin position="3"/>
        <end position="86"/>
    </location>
</feature>
<evidence type="ECO:0000256" key="4">
    <source>
        <dbReference type="ARBA" id="ARBA00023172"/>
    </source>
</evidence>
<proteinExistence type="inferred from homology"/>
<name>A0A564G2R9_9HYPH</name>
<reference evidence="8" key="3">
    <citation type="submission" date="2021-08" db="EMBL/GenBank/DDBJ databases">
        <authorList>
            <person name="Tani A."/>
            <person name="Ola A."/>
            <person name="Ogura Y."/>
            <person name="Katsura K."/>
            <person name="Hayashi T."/>
        </authorList>
    </citation>
    <scope>NUCLEOTIDE SEQUENCE</scope>
    <source>
        <strain evidence="8">DSM 22415</strain>
    </source>
</reference>
<dbReference type="PANTHER" id="PTHR30349:SF41">
    <property type="entry name" value="INTEGRASE_RECOMBINASE PROTEIN MJ0367-RELATED"/>
    <property type="match status" value="1"/>
</dbReference>
<evidence type="ECO:0000256" key="2">
    <source>
        <dbReference type="ARBA" id="ARBA00022908"/>
    </source>
</evidence>
<protein>
    <submittedName>
        <fullName evidence="8">Tyrosine recombinase XerC</fullName>
    </submittedName>
    <submittedName>
        <fullName evidence="9">Tyrosine recombinase XerD</fullName>
    </submittedName>
</protein>
<dbReference type="InterPro" id="IPR050090">
    <property type="entry name" value="Tyrosine_recombinase_XerCD"/>
</dbReference>
<dbReference type="PROSITE" id="PS51898">
    <property type="entry name" value="TYR_RECOMBINASE"/>
    <property type="match status" value="1"/>
</dbReference>
<evidence type="ECO:0000313" key="11">
    <source>
        <dbReference type="Proteomes" id="UP001055303"/>
    </source>
</evidence>
<dbReference type="Gene3D" id="1.10.150.130">
    <property type="match status" value="1"/>
</dbReference>
<dbReference type="GO" id="GO:0015074">
    <property type="term" value="P:DNA integration"/>
    <property type="evidence" value="ECO:0007669"/>
    <property type="project" value="UniProtKB-KW"/>
</dbReference>
<dbReference type="InterPro" id="IPR044068">
    <property type="entry name" value="CB"/>
</dbReference>
<dbReference type="Proteomes" id="UP001055303">
    <property type="component" value="Unassembled WGS sequence"/>
</dbReference>
<reference evidence="9 10" key="1">
    <citation type="submission" date="2019-06" db="EMBL/GenBank/DDBJ databases">
        <authorList>
            <person name="Rodrigo-Torres L."/>
            <person name="Arahal R. D."/>
            <person name="Lucena T."/>
        </authorList>
    </citation>
    <scope>NUCLEOTIDE SEQUENCE [LARGE SCALE GENOMIC DNA]</scope>
    <source>
        <strain evidence="9 10">SW08-7</strain>
    </source>
</reference>
<accession>A0A564G2R9</accession>
<dbReference type="GO" id="GO:0003677">
    <property type="term" value="F:DNA binding"/>
    <property type="evidence" value="ECO:0007669"/>
    <property type="project" value="UniProtKB-UniRule"/>
</dbReference>
<dbReference type="Proteomes" id="UP000401717">
    <property type="component" value="Unassembled WGS sequence"/>
</dbReference>
<dbReference type="Gene3D" id="1.10.443.10">
    <property type="entry name" value="Intergrase catalytic core"/>
    <property type="match status" value="1"/>
</dbReference>
<dbReference type="PANTHER" id="PTHR30349">
    <property type="entry name" value="PHAGE INTEGRASE-RELATED"/>
    <property type="match status" value="1"/>
</dbReference>
<dbReference type="EMBL" id="CABFVH010000033">
    <property type="protein sequence ID" value="VUF14402.1"/>
    <property type="molecule type" value="Genomic_DNA"/>
</dbReference>
<dbReference type="InterPro" id="IPR002104">
    <property type="entry name" value="Integrase_catalytic"/>
</dbReference>
<evidence type="ECO:0000313" key="10">
    <source>
        <dbReference type="Proteomes" id="UP000401717"/>
    </source>
</evidence>
<gene>
    <name evidence="9" type="primary">xerD_3</name>
    <name evidence="8" type="synonym">xerC_1</name>
    <name evidence="8" type="ORF">IFDJLNFL_0584</name>
    <name evidence="9" type="ORF">MTDSW087_04123</name>
</gene>
<evidence type="ECO:0000259" key="7">
    <source>
        <dbReference type="PROSITE" id="PS51900"/>
    </source>
</evidence>
<reference evidence="8" key="2">
    <citation type="journal article" date="2021" name="Front. Microbiol.">
        <title>Comprehensive Comparative Genomics and Phenotyping of Methylobacterium Species.</title>
        <authorList>
            <person name="Alessa O."/>
            <person name="Ogura Y."/>
            <person name="Fujitani Y."/>
            <person name="Takami H."/>
            <person name="Hayashi T."/>
            <person name="Sahin N."/>
            <person name="Tani A."/>
        </authorList>
    </citation>
    <scope>NUCLEOTIDE SEQUENCE</scope>
    <source>
        <strain evidence="8">DSM 22415</strain>
    </source>
</reference>
<dbReference type="EMBL" id="BPQI01000011">
    <property type="protein sequence ID" value="GJD54705.1"/>
    <property type="molecule type" value="Genomic_DNA"/>
</dbReference>
<dbReference type="Pfam" id="PF02899">
    <property type="entry name" value="Phage_int_SAM_1"/>
    <property type="match status" value="1"/>
</dbReference>
<evidence type="ECO:0000256" key="3">
    <source>
        <dbReference type="ARBA" id="ARBA00023125"/>
    </source>
</evidence>
<evidence type="ECO:0000256" key="5">
    <source>
        <dbReference type="PROSITE-ProRule" id="PRU01248"/>
    </source>
</evidence>
<dbReference type="GO" id="GO:0006310">
    <property type="term" value="P:DNA recombination"/>
    <property type="evidence" value="ECO:0007669"/>
    <property type="project" value="UniProtKB-KW"/>
</dbReference>
<dbReference type="InterPro" id="IPR011010">
    <property type="entry name" value="DNA_brk_join_enz"/>
</dbReference>
<keyword evidence="11" id="KW-1185">Reference proteome</keyword>
<dbReference type="InterPro" id="IPR010998">
    <property type="entry name" value="Integrase_recombinase_N"/>
</dbReference>
<dbReference type="PROSITE" id="PS51900">
    <property type="entry name" value="CB"/>
    <property type="match status" value="1"/>
</dbReference>
<comment type="similarity">
    <text evidence="1">Belongs to the 'phage' integrase family.</text>
</comment>
<keyword evidence="4" id="KW-0233">DNA recombination</keyword>
<evidence type="ECO:0000256" key="1">
    <source>
        <dbReference type="ARBA" id="ARBA00008857"/>
    </source>
</evidence>
<dbReference type="InterPro" id="IPR013762">
    <property type="entry name" value="Integrase-like_cat_sf"/>
</dbReference>
<keyword evidence="2" id="KW-0229">DNA integration</keyword>
<evidence type="ECO:0000313" key="8">
    <source>
        <dbReference type="EMBL" id="GJD54705.1"/>
    </source>
</evidence>
<evidence type="ECO:0000259" key="6">
    <source>
        <dbReference type="PROSITE" id="PS51898"/>
    </source>
</evidence>
<keyword evidence="3 5" id="KW-0238">DNA-binding</keyword>